<evidence type="ECO:0000256" key="1">
    <source>
        <dbReference type="ARBA" id="ARBA00023172"/>
    </source>
</evidence>
<dbReference type="Gene3D" id="1.10.443.10">
    <property type="entry name" value="Intergrase catalytic core"/>
    <property type="match status" value="1"/>
</dbReference>
<dbReference type="RefSeq" id="WP_317042755.1">
    <property type="nucleotide sequence ID" value="NZ_FQUQ01000001.1"/>
</dbReference>
<dbReference type="STRING" id="288992.SAMN04488522_101559"/>
<sequence>MNEYLKEIADLCGIDKKLTSPIARHTFATTITLLNGVPIESVSKMLGHTNIWTTQHYAKILDIKVGADMALLKKKLT</sequence>
<organism evidence="3 4">
    <name type="scientific">Pedobacter caeni</name>
    <dbReference type="NCBI Taxonomy" id="288992"/>
    <lineage>
        <taxon>Bacteria</taxon>
        <taxon>Pseudomonadati</taxon>
        <taxon>Bacteroidota</taxon>
        <taxon>Sphingobacteriia</taxon>
        <taxon>Sphingobacteriales</taxon>
        <taxon>Sphingobacteriaceae</taxon>
        <taxon>Pedobacter</taxon>
    </lineage>
</organism>
<evidence type="ECO:0000313" key="4">
    <source>
        <dbReference type="Proteomes" id="UP000184287"/>
    </source>
</evidence>
<keyword evidence="4" id="KW-1185">Reference proteome</keyword>
<dbReference type="PROSITE" id="PS51898">
    <property type="entry name" value="TYR_RECOMBINASE"/>
    <property type="match status" value="1"/>
</dbReference>
<dbReference type="GO" id="GO:0003677">
    <property type="term" value="F:DNA binding"/>
    <property type="evidence" value="ECO:0007669"/>
    <property type="project" value="InterPro"/>
</dbReference>
<feature type="domain" description="Tyr recombinase" evidence="2">
    <location>
        <begin position="1"/>
        <end position="71"/>
    </location>
</feature>
<dbReference type="InterPro" id="IPR002104">
    <property type="entry name" value="Integrase_catalytic"/>
</dbReference>
<dbReference type="Proteomes" id="UP000184287">
    <property type="component" value="Unassembled WGS sequence"/>
</dbReference>
<evidence type="ECO:0000259" key="2">
    <source>
        <dbReference type="PROSITE" id="PS51898"/>
    </source>
</evidence>
<dbReference type="InterPro" id="IPR011010">
    <property type="entry name" value="DNA_brk_join_enz"/>
</dbReference>
<proteinExistence type="predicted"/>
<dbReference type="GO" id="GO:0015074">
    <property type="term" value="P:DNA integration"/>
    <property type="evidence" value="ECO:0007669"/>
    <property type="project" value="InterPro"/>
</dbReference>
<keyword evidence="1" id="KW-0233">DNA recombination</keyword>
<dbReference type="GO" id="GO:0006310">
    <property type="term" value="P:DNA recombination"/>
    <property type="evidence" value="ECO:0007669"/>
    <property type="project" value="UniProtKB-KW"/>
</dbReference>
<dbReference type="AlphaFoldDB" id="A0A1M4UHA5"/>
<reference evidence="4" key="1">
    <citation type="submission" date="2016-11" db="EMBL/GenBank/DDBJ databases">
        <authorList>
            <person name="Varghese N."/>
            <person name="Submissions S."/>
        </authorList>
    </citation>
    <scope>NUCLEOTIDE SEQUENCE [LARGE SCALE GENOMIC DNA]</scope>
    <source>
        <strain evidence="4">DSM 16990</strain>
    </source>
</reference>
<accession>A0A1M4UHA5</accession>
<protein>
    <submittedName>
        <fullName evidence="3">Phage integrase family protein</fullName>
    </submittedName>
</protein>
<evidence type="ECO:0000313" key="3">
    <source>
        <dbReference type="EMBL" id="SHE56055.1"/>
    </source>
</evidence>
<dbReference type="Pfam" id="PF00589">
    <property type="entry name" value="Phage_integrase"/>
    <property type="match status" value="1"/>
</dbReference>
<gene>
    <name evidence="3" type="ORF">SAMN04488522_101559</name>
</gene>
<dbReference type="EMBL" id="FQUQ01000001">
    <property type="protein sequence ID" value="SHE56055.1"/>
    <property type="molecule type" value="Genomic_DNA"/>
</dbReference>
<dbReference type="SUPFAM" id="SSF56349">
    <property type="entry name" value="DNA breaking-rejoining enzymes"/>
    <property type="match status" value="1"/>
</dbReference>
<name>A0A1M4UHA5_9SPHI</name>
<dbReference type="InterPro" id="IPR013762">
    <property type="entry name" value="Integrase-like_cat_sf"/>
</dbReference>